<reference evidence="2" key="1">
    <citation type="submission" date="2014-03" db="EMBL/GenBank/DDBJ databases">
        <authorList>
            <person name="Casaregola S."/>
        </authorList>
    </citation>
    <scope>NUCLEOTIDE SEQUENCE [LARGE SCALE GENOMIC DNA]</scope>
    <source>
        <strain evidence="2">CLIB 918</strain>
    </source>
</reference>
<sequence>MPLLQADVAVQTSPIETGKPATLVITLYPQPAPLPEPDDSNPSTKLDLIMGYVQLQGELVIDSAVIDSARVVAAGTKKLGLANRGNSSSNNNNNSNGGGAGPDNGNEPLPEEDPVSFTTSSRNVLCPLDEHLLRYNDETHQYYYDDNSSYESTLKKYGLFTTARELLFVNDLPVVPSSSLAGSPSSSSSTLPISYTTATAPLGTQLRQFIVSFGNLPENLPPSYISTPTAQVKYSLIVGLQYHYGAGSAIRHSEGWYNVTVFNPGTGGPGAPSVFDLDASSPHILNDVKVTEQSLFNDPIMIQNIHDGKWGLGIQNQGTLSMPSLNTKKDISENQKQLQQQQKEFSRFAKTLISGKGNTKSKLRLHKAHASSISSLPSPYPSPYSPIVNNNDTANERVGTAGLSYSIPKTKFDITYKTDRKVCDILLSKPQYTLGETIHIVVDCTHSTYKPFHITASLETEESILNTDTIFRKTIDLSTVSTYSITKTKFELAVPETEAAQFRTNINEFRWVLKFQFIVLVPETVAADTTLIDNGLEKIESSSSRHDSNGTLWRIKEHLPCDSFSCKIPLPILARKP</sequence>
<comment type="caution">
    <text evidence="2">The sequence shown here is derived from an EMBL/GenBank/DDBJ whole genome shotgun (WGS) entry which is preliminary data.</text>
</comment>
<name>A0A0J9X744_GEOCN</name>
<dbReference type="STRING" id="1173061.A0A0J9X744"/>
<evidence type="ECO:0000313" key="3">
    <source>
        <dbReference type="Proteomes" id="UP000242525"/>
    </source>
</evidence>
<dbReference type="EMBL" id="CCBN010000004">
    <property type="protein sequence ID" value="CDO53245.1"/>
    <property type="molecule type" value="Genomic_DNA"/>
</dbReference>
<feature type="region of interest" description="Disordered" evidence="1">
    <location>
        <begin position="81"/>
        <end position="121"/>
    </location>
</feature>
<dbReference type="InterPro" id="IPR014848">
    <property type="entry name" value="Rgp1"/>
</dbReference>
<gene>
    <name evidence="2" type="ORF">BN980_GECA04s06720g</name>
</gene>
<accession>A0A0J9X744</accession>
<feature type="compositionally biased region" description="Low complexity" evidence="1">
    <location>
        <begin position="83"/>
        <end position="95"/>
    </location>
</feature>
<protein>
    <submittedName>
        <fullName evidence="2">Similar to Saccharomyces cerevisiae YDR137W RGP1 Subunit of a Golgi membrane exchange factor (Ric1p-Rgp1p) that catalyzes nucleotide exchange on Ypt6p</fullName>
    </submittedName>
</protein>
<organism evidence="2 3">
    <name type="scientific">Geotrichum candidum</name>
    <name type="common">Oospora lactis</name>
    <name type="synonym">Dipodascus geotrichum</name>
    <dbReference type="NCBI Taxonomy" id="1173061"/>
    <lineage>
        <taxon>Eukaryota</taxon>
        <taxon>Fungi</taxon>
        <taxon>Dikarya</taxon>
        <taxon>Ascomycota</taxon>
        <taxon>Saccharomycotina</taxon>
        <taxon>Dipodascomycetes</taxon>
        <taxon>Dipodascales</taxon>
        <taxon>Dipodascaceae</taxon>
        <taxon>Geotrichum</taxon>
    </lineage>
</organism>
<evidence type="ECO:0000256" key="1">
    <source>
        <dbReference type="SAM" id="MobiDB-lite"/>
    </source>
</evidence>
<evidence type="ECO:0000313" key="2">
    <source>
        <dbReference type="EMBL" id="CDO53245.1"/>
    </source>
</evidence>
<keyword evidence="3" id="KW-1185">Reference proteome</keyword>
<dbReference type="PANTHER" id="PTHR12507">
    <property type="entry name" value="REDUCED GROWTH PHENOTYPE 1 RGP1, YEAST -RELATED"/>
    <property type="match status" value="1"/>
</dbReference>
<dbReference type="AlphaFoldDB" id="A0A0J9X744"/>
<dbReference type="Pfam" id="PF08737">
    <property type="entry name" value="Rgp1"/>
    <property type="match status" value="1"/>
</dbReference>
<dbReference type="Proteomes" id="UP000242525">
    <property type="component" value="Unassembled WGS sequence"/>
</dbReference>
<proteinExistence type="predicted"/>